<comment type="caution">
    <text evidence="2">The sequence shown here is derived from an EMBL/GenBank/DDBJ whole genome shotgun (WGS) entry which is preliminary data.</text>
</comment>
<dbReference type="AlphaFoldDB" id="A0A8H7BF70"/>
<proteinExistence type="predicted"/>
<feature type="compositionally biased region" description="Basic and acidic residues" evidence="1">
    <location>
        <begin position="75"/>
        <end position="86"/>
    </location>
</feature>
<name>A0A8H7BF70_9PLEO</name>
<organism evidence="2 3">
    <name type="scientific">Alternaria burnsii</name>
    <dbReference type="NCBI Taxonomy" id="1187904"/>
    <lineage>
        <taxon>Eukaryota</taxon>
        <taxon>Fungi</taxon>
        <taxon>Dikarya</taxon>
        <taxon>Ascomycota</taxon>
        <taxon>Pezizomycotina</taxon>
        <taxon>Dothideomycetes</taxon>
        <taxon>Pleosporomycetidae</taxon>
        <taxon>Pleosporales</taxon>
        <taxon>Pleosporineae</taxon>
        <taxon>Pleosporaceae</taxon>
        <taxon>Alternaria</taxon>
        <taxon>Alternaria sect. Alternaria</taxon>
    </lineage>
</organism>
<keyword evidence="3" id="KW-1185">Reference proteome</keyword>
<accession>A0A8H7BF70</accession>
<evidence type="ECO:0000256" key="1">
    <source>
        <dbReference type="SAM" id="MobiDB-lite"/>
    </source>
</evidence>
<dbReference type="RefSeq" id="XP_038790432.1">
    <property type="nucleotide sequence ID" value="XM_038927140.1"/>
</dbReference>
<protein>
    <submittedName>
        <fullName evidence="2">Uncharacterized protein</fullName>
    </submittedName>
</protein>
<reference evidence="2" key="2">
    <citation type="submission" date="2020-08" db="EMBL/GenBank/DDBJ databases">
        <title>Draft Genome Sequence of Cumin Blight Pathogen Alternaria burnsii.</title>
        <authorList>
            <person name="Feng Z."/>
        </authorList>
    </citation>
    <scope>NUCLEOTIDE SEQUENCE</scope>
    <source>
        <strain evidence="2">CBS107.38</strain>
    </source>
</reference>
<evidence type="ECO:0000313" key="3">
    <source>
        <dbReference type="Proteomes" id="UP000596902"/>
    </source>
</evidence>
<gene>
    <name evidence="2" type="ORF">GT037_002093</name>
</gene>
<dbReference type="Proteomes" id="UP000596902">
    <property type="component" value="Unassembled WGS sequence"/>
</dbReference>
<reference evidence="2" key="1">
    <citation type="submission" date="2020-01" db="EMBL/GenBank/DDBJ databases">
        <authorList>
            <person name="Feng Z.H.Z."/>
        </authorList>
    </citation>
    <scope>NUCLEOTIDE SEQUENCE</scope>
    <source>
        <strain evidence="2">CBS107.38</strain>
    </source>
</reference>
<evidence type="ECO:0000313" key="2">
    <source>
        <dbReference type="EMBL" id="KAF7680442.1"/>
    </source>
</evidence>
<dbReference type="GeneID" id="62200318"/>
<sequence length="94" mass="10058">MTTNEPEDFGIILVVLDRSHVAVVRPQLMTANWITMPRLGKMASGTHSVISCAALLWTTIAAGFMVSVPVAEREAQAGSNVREEASARLPLPGL</sequence>
<dbReference type="EMBL" id="JAAABM010000002">
    <property type="protein sequence ID" value="KAF7680442.1"/>
    <property type="molecule type" value="Genomic_DNA"/>
</dbReference>
<feature type="region of interest" description="Disordered" evidence="1">
    <location>
        <begin position="75"/>
        <end position="94"/>
    </location>
</feature>